<dbReference type="SUPFAM" id="SSF53335">
    <property type="entry name" value="S-adenosyl-L-methionine-dependent methyltransferases"/>
    <property type="match status" value="1"/>
</dbReference>
<dbReference type="EMBL" id="MN740383">
    <property type="protein sequence ID" value="QHU03553.1"/>
    <property type="molecule type" value="Genomic_DNA"/>
</dbReference>
<name>A0A6C0JDS7_9ZZZZ</name>
<accession>A0A6C0JDS7</accession>
<protein>
    <recommendedName>
        <fullName evidence="2">Methyltransferase</fullName>
    </recommendedName>
</protein>
<reference evidence="1" key="1">
    <citation type="journal article" date="2020" name="Nature">
        <title>Giant virus diversity and host interactions through global metagenomics.</title>
        <authorList>
            <person name="Schulz F."/>
            <person name="Roux S."/>
            <person name="Paez-Espino D."/>
            <person name="Jungbluth S."/>
            <person name="Walsh D.A."/>
            <person name="Denef V.J."/>
            <person name="McMahon K.D."/>
            <person name="Konstantinidis K.T."/>
            <person name="Eloe-Fadrosh E.A."/>
            <person name="Kyrpides N.C."/>
            <person name="Woyke T."/>
        </authorList>
    </citation>
    <scope>NUCLEOTIDE SEQUENCE</scope>
    <source>
        <strain evidence="1">GVMAG-M-3300027206-1</strain>
    </source>
</reference>
<dbReference type="AlphaFoldDB" id="A0A6C0JDS7"/>
<dbReference type="InterPro" id="IPR029063">
    <property type="entry name" value="SAM-dependent_MTases_sf"/>
</dbReference>
<sequence>MILDHRNNVFSQNGEDGVIEYILDKLNITSGTCCEFGAWDGKHLSNTFNLIKNKEWKGLYIESDENKYKDLLETCKEYPNITPVQSFVTGENLDDLILNNDFPEDLDLLSIDVDSIDYEIWKGLKKVRPKLVIIEPSNSTPLWEKDVSYDGHGASPFLIKQLAKEKGYTFLCTTGNLFFVRDDINTLEPNDEIEFPWWLPDDIKRMVFHINYIIPDAHLDDFGKDLIKYIRGAKLGYMTNE</sequence>
<proteinExistence type="predicted"/>
<organism evidence="1">
    <name type="scientific">viral metagenome</name>
    <dbReference type="NCBI Taxonomy" id="1070528"/>
    <lineage>
        <taxon>unclassified sequences</taxon>
        <taxon>metagenomes</taxon>
        <taxon>organismal metagenomes</taxon>
    </lineage>
</organism>
<evidence type="ECO:0008006" key="2">
    <source>
        <dbReference type="Google" id="ProtNLM"/>
    </source>
</evidence>
<evidence type="ECO:0000313" key="1">
    <source>
        <dbReference type="EMBL" id="QHU03553.1"/>
    </source>
</evidence>